<organism evidence="1 2">
    <name type="scientific">Trichuris muris</name>
    <name type="common">Mouse whipworm</name>
    <dbReference type="NCBI Taxonomy" id="70415"/>
    <lineage>
        <taxon>Eukaryota</taxon>
        <taxon>Metazoa</taxon>
        <taxon>Ecdysozoa</taxon>
        <taxon>Nematoda</taxon>
        <taxon>Enoplea</taxon>
        <taxon>Dorylaimia</taxon>
        <taxon>Trichinellida</taxon>
        <taxon>Trichuridae</taxon>
        <taxon>Trichuris</taxon>
    </lineage>
</organism>
<reference evidence="2" key="1">
    <citation type="submission" date="2019-12" db="UniProtKB">
        <authorList>
            <consortium name="WormBaseParasite"/>
        </authorList>
    </citation>
    <scope>IDENTIFICATION</scope>
</reference>
<dbReference type="WBParaSite" id="TMUE_2000006084.1">
    <property type="protein sequence ID" value="TMUE_2000006084.1"/>
    <property type="gene ID" value="WBGene00299466"/>
</dbReference>
<name>A0A5S6QFX1_TRIMR</name>
<dbReference type="Proteomes" id="UP000046395">
    <property type="component" value="Unassembled WGS sequence"/>
</dbReference>
<accession>A0A5S6QFX1</accession>
<sequence length="413" mass="47187">MKYLRVEFNPFGRRRDQVSKANDLIGKICKAELKPQQKVEMIRTNLLPRLLYTLTLGNPLANAAATIDKLVRQSVKELLHLPSTTTSDDFFYIPKAEGGLGFVNLRRTTDFCLLTLLKRMESMQKLKSKLLLRLGVHTLTNAQLIAAKKRIAEERKARFMATYQRVCYHEFSERCSNEWITGERMTERSYISIKARTNLVPTRLQTHRGRADLADQNVRCRRCGDISGAPESLVHVTQTCSFTQELVIRRNDMVAGKIASMAEAAGYECLREPILRHSGLTLKPDLILVKETKAFIVDVAVPFETRDSLARRYAEKRRKYVALKEAVIELTKTKECDTGAIVIGARGAWCAKNDETLAELNIPISRHMKALLCLMVLERTNQIISWCMRSSEIVHRHRALARAHTHLRRTNQK</sequence>
<dbReference type="AlphaFoldDB" id="A0A5S6QFX1"/>
<protein>
    <submittedName>
        <fullName evidence="2">Reverse transcriptase zinc-binding domain-containing protein</fullName>
    </submittedName>
</protein>
<evidence type="ECO:0000313" key="1">
    <source>
        <dbReference type="Proteomes" id="UP000046395"/>
    </source>
</evidence>
<dbReference type="PANTHER" id="PTHR35450:SF2">
    <property type="entry name" value="REVERSE TRANSCRIPTASE DOMAIN-CONTAINING PROTEIN"/>
    <property type="match status" value="1"/>
</dbReference>
<proteinExistence type="predicted"/>
<dbReference type="STRING" id="70415.A0A5S6QFX1"/>
<evidence type="ECO:0000313" key="2">
    <source>
        <dbReference type="WBParaSite" id="TMUE_2000006084.1"/>
    </source>
</evidence>
<dbReference type="PANTHER" id="PTHR35450">
    <property type="entry name" value="REVERSE TRANSCRIPTASE DOMAIN-CONTAINING PROTEIN"/>
    <property type="match status" value="1"/>
</dbReference>
<keyword evidence="1" id="KW-1185">Reference proteome</keyword>